<dbReference type="PANTHER" id="PTHR32552:SF89">
    <property type="entry name" value="CATECHOLATE SIDEROPHORE RECEPTOR FIU"/>
    <property type="match status" value="1"/>
</dbReference>
<comment type="similarity">
    <text evidence="12 13">Belongs to the TonB-dependent receptor family.</text>
</comment>
<evidence type="ECO:0000256" key="2">
    <source>
        <dbReference type="ARBA" id="ARBA00022448"/>
    </source>
</evidence>
<keyword evidence="3 12" id="KW-1134">Transmembrane beta strand</keyword>
<dbReference type="InterPro" id="IPR000531">
    <property type="entry name" value="Beta-barrel_TonB"/>
</dbReference>
<evidence type="ECO:0000259" key="16">
    <source>
        <dbReference type="Pfam" id="PF07715"/>
    </source>
</evidence>
<evidence type="ECO:0000256" key="14">
    <source>
        <dbReference type="SAM" id="SignalP"/>
    </source>
</evidence>
<comment type="caution">
    <text evidence="17">The sequence shown here is derived from an EMBL/GenBank/DDBJ whole genome shotgun (WGS) entry which is preliminary data.</text>
</comment>
<keyword evidence="9 13" id="KW-0798">TonB box</keyword>
<dbReference type="InterPro" id="IPR036942">
    <property type="entry name" value="Beta-barrel_TonB_sf"/>
</dbReference>
<feature type="domain" description="TonB-dependent receptor plug" evidence="16">
    <location>
        <begin position="57"/>
        <end position="167"/>
    </location>
</feature>
<evidence type="ECO:0000256" key="5">
    <source>
        <dbReference type="ARBA" id="ARBA00022692"/>
    </source>
</evidence>
<dbReference type="GO" id="GO:0015344">
    <property type="term" value="F:siderophore uptake transmembrane transporter activity"/>
    <property type="evidence" value="ECO:0007669"/>
    <property type="project" value="TreeGrafter"/>
</dbReference>
<keyword evidence="2 12" id="KW-0813">Transport</keyword>
<evidence type="ECO:0000256" key="7">
    <source>
        <dbReference type="ARBA" id="ARBA00023004"/>
    </source>
</evidence>
<evidence type="ECO:0000256" key="3">
    <source>
        <dbReference type="ARBA" id="ARBA00022452"/>
    </source>
</evidence>
<name>A0A9X3YS89_9GAMM</name>
<keyword evidence="4" id="KW-0410">Iron transport</keyword>
<dbReference type="PROSITE" id="PS52016">
    <property type="entry name" value="TONB_DEPENDENT_REC_3"/>
    <property type="match status" value="1"/>
</dbReference>
<evidence type="ECO:0000259" key="15">
    <source>
        <dbReference type="Pfam" id="PF00593"/>
    </source>
</evidence>
<dbReference type="Pfam" id="PF07715">
    <property type="entry name" value="Plug"/>
    <property type="match status" value="1"/>
</dbReference>
<evidence type="ECO:0000256" key="4">
    <source>
        <dbReference type="ARBA" id="ARBA00022496"/>
    </source>
</evidence>
<dbReference type="GO" id="GO:0009279">
    <property type="term" value="C:cell outer membrane"/>
    <property type="evidence" value="ECO:0007669"/>
    <property type="project" value="UniProtKB-SubCell"/>
</dbReference>
<evidence type="ECO:0000256" key="11">
    <source>
        <dbReference type="ARBA" id="ARBA00023237"/>
    </source>
</evidence>
<dbReference type="AlphaFoldDB" id="A0A9X3YS89"/>
<keyword evidence="18" id="KW-1185">Reference proteome</keyword>
<dbReference type="SUPFAM" id="SSF56935">
    <property type="entry name" value="Porins"/>
    <property type="match status" value="1"/>
</dbReference>
<keyword evidence="8" id="KW-0406">Ion transport</keyword>
<evidence type="ECO:0000256" key="10">
    <source>
        <dbReference type="ARBA" id="ARBA00023136"/>
    </source>
</evidence>
<sequence>MQLDGITRLALSVAIAAALASGAAFAQDNTGKNTQDPANSLEEVVVTGSASAGGVKKIDASYSITTASQQQILDAAPSSTADLLKIVPGVWAEASGGSTGANIYVRGFPGTGDAPYVTMELDGSPLYPSATLSFLENSTLFRIDDTVQRVEVLRGGPSPIFSNGQPGITVNFIQKTGMETPEGEGSGRLTAGTDSFYRVDGHYGGQVGENWYLSVGGFYRRGDGVHDTQYPANDGGQVSLNLTRAFDGGTFSLYGRRLDDRNAFFTAMPLVAKGGDEVGRFPGFDAGSDTLYGNDLRHLNFQVSPGATPGTISRDVADGRGTDISLFGSTLDLRRDGWSFSNRAQFVNGDTPTVALFTGTNPTSLGAYINSAVASANGNAAIVGAGGQATGGTATYANGGQAITDLDRQVIEAGMWVVDKHIRSFTDEARFGVELFPGNTLTVGTYFASYSAEDHWYLGNNMLMTVENNARLIDVALDNGAIVSQRGFSGAPFFALNADWDGRNTAAFVSDEWETGAWRFDAGVRFERKTVDGTIENASNRDLDNNPLTVFNNNASVANGTYRYVDYEDDDVSWTAGANYTINDHASMFARVNSGVLFPSFDDLRDGNTQTQTVDQYELGFKAEDRLYSLYLTAFANRFDGVPYQQFDQNGNNIVSIGGAKAHGIEFEAALRPVDNLELAVTGNWTDAEYKDYGQYTGNRVQRQPKFQYRFTPRYTIPTGWGDVKLFGTYTHVGDRVGDLANAQPLPSYYTIDVGAEANVGEHWNFRFTGTNITNQIGLTEGNARIQGSSVTGNVFLGRAIFARSYMFSAAYYF</sequence>
<keyword evidence="11 12" id="KW-0998">Cell outer membrane</keyword>
<evidence type="ECO:0000256" key="9">
    <source>
        <dbReference type="ARBA" id="ARBA00023077"/>
    </source>
</evidence>
<keyword evidence="17" id="KW-0675">Receptor</keyword>
<dbReference type="PANTHER" id="PTHR32552">
    <property type="entry name" value="FERRICHROME IRON RECEPTOR-RELATED"/>
    <property type="match status" value="1"/>
</dbReference>
<feature type="domain" description="TonB-dependent receptor-like beta-barrel" evidence="15">
    <location>
        <begin position="288"/>
        <end position="773"/>
    </location>
</feature>
<keyword evidence="7" id="KW-0408">Iron</keyword>
<dbReference type="Proteomes" id="UP001139971">
    <property type="component" value="Unassembled WGS sequence"/>
</dbReference>
<dbReference type="InterPro" id="IPR012910">
    <property type="entry name" value="Plug_dom"/>
</dbReference>
<evidence type="ECO:0000313" key="17">
    <source>
        <dbReference type="EMBL" id="MDC8016043.1"/>
    </source>
</evidence>
<keyword evidence="6 14" id="KW-0732">Signal</keyword>
<dbReference type="Gene3D" id="2.170.130.10">
    <property type="entry name" value="TonB-dependent receptor, plug domain"/>
    <property type="match status" value="1"/>
</dbReference>
<dbReference type="InterPro" id="IPR037066">
    <property type="entry name" value="Plug_dom_sf"/>
</dbReference>
<evidence type="ECO:0000256" key="12">
    <source>
        <dbReference type="PROSITE-ProRule" id="PRU01360"/>
    </source>
</evidence>
<proteinExistence type="inferred from homology"/>
<dbReference type="InterPro" id="IPR039426">
    <property type="entry name" value="TonB-dep_rcpt-like"/>
</dbReference>
<comment type="subcellular location">
    <subcellularLocation>
        <location evidence="1 12">Cell outer membrane</location>
        <topology evidence="1 12">Multi-pass membrane protein</topology>
    </subcellularLocation>
</comment>
<protein>
    <submittedName>
        <fullName evidence="17">TonB-dependent receptor</fullName>
    </submittedName>
</protein>
<organism evidence="17 18">
    <name type="scientific">Tahibacter soli</name>
    <dbReference type="NCBI Taxonomy" id="2983605"/>
    <lineage>
        <taxon>Bacteria</taxon>
        <taxon>Pseudomonadati</taxon>
        <taxon>Pseudomonadota</taxon>
        <taxon>Gammaproteobacteria</taxon>
        <taxon>Lysobacterales</taxon>
        <taxon>Rhodanobacteraceae</taxon>
        <taxon>Tahibacter</taxon>
    </lineage>
</organism>
<accession>A0A9X3YS89</accession>
<keyword evidence="5 12" id="KW-0812">Transmembrane</keyword>
<evidence type="ECO:0000256" key="1">
    <source>
        <dbReference type="ARBA" id="ARBA00004571"/>
    </source>
</evidence>
<evidence type="ECO:0000256" key="13">
    <source>
        <dbReference type="RuleBase" id="RU003357"/>
    </source>
</evidence>
<dbReference type="Gene3D" id="2.40.170.20">
    <property type="entry name" value="TonB-dependent receptor, beta-barrel domain"/>
    <property type="match status" value="1"/>
</dbReference>
<evidence type="ECO:0000313" key="18">
    <source>
        <dbReference type="Proteomes" id="UP001139971"/>
    </source>
</evidence>
<feature type="signal peptide" evidence="14">
    <location>
        <begin position="1"/>
        <end position="26"/>
    </location>
</feature>
<reference evidence="17" key="1">
    <citation type="submission" date="2023-02" db="EMBL/GenBank/DDBJ databases">
        <title>Tahibacter soli sp. nov. isolated from soil.</title>
        <authorList>
            <person name="Baek J.H."/>
            <person name="Lee J.K."/>
            <person name="Choi D.G."/>
            <person name="Jeon C.O."/>
        </authorList>
    </citation>
    <scope>NUCLEOTIDE SEQUENCE</scope>
    <source>
        <strain evidence="17">BL</strain>
    </source>
</reference>
<dbReference type="EMBL" id="JAOVZO020000023">
    <property type="protein sequence ID" value="MDC8016043.1"/>
    <property type="molecule type" value="Genomic_DNA"/>
</dbReference>
<feature type="chain" id="PRO_5040835783" evidence="14">
    <location>
        <begin position="27"/>
        <end position="814"/>
    </location>
</feature>
<gene>
    <name evidence="17" type="ORF">OD750_026250</name>
</gene>
<evidence type="ECO:0000256" key="8">
    <source>
        <dbReference type="ARBA" id="ARBA00023065"/>
    </source>
</evidence>
<evidence type="ECO:0000256" key="6">
    <source>
        <dbReference type="ARBA" id="ARBA00022729"/>
    </source>
</evidence>
<dbReference type="RefSeq" id="WP_263542668.1">
    <property type="nucleotide sequence ID" value="NZ_JAOVZO020000023.1"/>
</dbReference>
<dbReference type="Pfam" id="PF00593">
    <property type="entry name" value="TonB_dep_Rec_b-barrel"/>
    <property type="match status" value="1"/>
</dbReference>
<keyword evidence="10 12" id="KW-0472">Membrane</keyword>